<keyword evidence="1" id="KW-0472">Membrane</keyword>
<comment type="caution">
    <text evidence="3">The sequence shown here is derived from an EMBL/GenBank/DDBJ whole genome shotgun (WGS) entry which is preliminary data.</text>
</comment>
<gene>
    <name evidence="3" type="ORF">GCM10023191_062490</name>
</gene>
<sequence>MRRHLHAEWTKLRTVPGTAWLLLAVAGLTVALSAVAATAVTCPSTGCATDTTKLGLTGVQLGQAAVALLAVLGVSGEYGTGMIRTTLTAMPGRAAVLAAKAAVLSGLTMAAGTVGVLGSVLAARLILPGSGFTPAHGHPLPSLADGATLRAAGGSVLYLMLIALLGLGVATAVRDSAAAVGSVLGLLYLFPIVGHVVADPHWQRRLWQVSPMDAGLAIQATTDLRSLPLGPWAGLGVLAAWSAAALLCGGLLLRLRDA</sequence>
<organism evidence="3 4">
    <name type="scientific">Actinoallomurus oryzae</name>
    <dbReference type="NCBI Taxonomy" id="502180"/>
    <lineage>
        <taxon>Bacteria</taxon>
        <taxon>Bacillati</taxon>
        <taxon>Actinomycetota</taxon>
        <taxon>Actinomycetes</taxon>
        <taxon>Streptosporangiales</taxon>
        <taxon>Thermomonosporaceae</taxon>
        <taxon>Actinoallomurus</taxon>
    </lineage>
</organism>
<evidence type="ECO:0000313" key="3">
    <source>
        <dbReference type="EMBL" id="GAA4505984.1"/>
    </source>
</evidence>
<keyword evidence="4" id="KW-1185">Reference proteome</keyword>
<keyword evidence="1" id="KW-1133">Transmembrane helix</keyword>
<proteinExistence type="predicted"/>
<evidence type="ECO:0000256" key="1">
    <source>
        <dbReference type="SAM" id="Phobius"/>
    </source>
</evidence>
<dbReference type="EMBL" id="BAABHF010000038">
    <property type="protein sequence ID" value="GAA4505984.1"/>
    <property type="molecule type" value="Genomic_DNA"/>
</dbReference>
<feature type="transmembrane region" description="Helical" evidence="1">
    <location>
        <begin position="61"/>
        <end position="80"/>
    </location>
</feature>
<feature type="transmembrane region" description="Helical" evidence="1">
    <location>
        <begin position="147"/>
        <end position="170"/>
    </location>
</feature>
<feature type="signal peptide" evidence="2">
    <location>
        <begin position="1"/>
        <end position="36"/>
    </location>
</feature>
<dbReference type="RefSeq" id="WP_345469910.1">
    <property type="nucleotide sequence ID" value="NZ_BAABHF010000038.1"/>
</dbReference>
<feature type="transmembrane region" description="Helical" evidence="1">
    <location>
        <begin position="177"/>
        <end position="198"/>
    </location>
</feature>
<accession>A0ABP8QLV8</accession>
<feature type="transmembrane region" description="Helical" evidence="1">
    <location>
        <begin position="232"/>
        <end position="253"/>
    </location>
</feature>
<protein>
    <recommendedName>
        <fullName evidence="5">ABC transporter permease</fullName>
    </recommendedName>
</protein>
<evidence type="ECO:0000313" key="4">
    <source>
        <dbReference type="Proteomes" id="UP001500503"/>
    </source>
</evidence>
<evidence type="ECO:0000256" key="2">
    <source>
        <dbReference type="SAM" id="SignalP"/>
    </source>
</evidence>
<keyword evidence="2" id="KW-0732">Signal</keyword>
<feature type="chain" id="PRO_5045668738" description="ABC transporter permease" evidence="2">
    <location>
        <begin position="37"/>
        <end position="258"/>
    </location>
</feature>
<evidence type="ECO:0008006" key="5">
    <source>
        <dbReference type="Google" id="ProtNLM"/>
    </source>
</evidence>
<reference evidence="4" key="1">
    <citation type="journal article" date="2019" name="Int. J. Syst. Evol. Microbiol.">
        <title>The Global Catalogue of Microorganisms (GCM) 10K type strain sequencing project: providing services to taxonomists for standard genome sequencing and annotation.</title>
        <authorList>
            <consortium name="The Broad Institute Genomics Platform"/>
            <consortium name="The Broad Institute Genome Sequencing Center for Infectious Disease"/>
            <person name="Wu L."/>
            <person name="Ma J."/>
        </authorList>
    </citation>
    <scope>NUCLEOTIDE SEQUENCE [LARGE SCALE GENOMIC DNA]</scope>
    <source>
        <strain evidence="4">JCM 17933</strain>
    </source>
</reference>
<feature type="transmembrane region" description="Helical" evidence="1">
    <location>
        <begin position="101"/>
        <end position="127"/>
    </location>
</feature>
<name>A0ABP8QLV8_9ACTN</name>
<dbReference type="Proteomes" id="UP001500503">
    <property type="component" value="Unassembled WGS sequence"/>
</dbReference>
<keyword evidence="1" id="KW-0812">Transmembrane</keyword>